<comment type="function">
    <text evidence="10">The central subunit of the protein translocation channel SecYEG. Consists of two halves formed by TMs 1-5 and 6-10. These two domains form a lateral gate at the front which open onto the bilayer between TMs 2 and 7, and are clamped together by SecE at the back. The channel is closed by both a pore ring composed of hydrophobic SecY resides and a short helix (helix 2A) on the extracellular side of the membrane which forms a plug. The plug probably moves laterally to allow the channel to open. The ring and the pore may move independently.</text>
</comment>
<evidence type="ECO:0000256" key="5">
    <source>
        <dbReference type="ARBA" id="ARBA00022927"/>
    </source>
</evidence>
<dbReference type="NCBIfam" id="TIGR00967">
    <property type="entry name" value="3a0501s007"/>
    <property type="match status" value="1"/>
</dbReference>
<keyword evidence="6 10" id="KW-1133">Transmembrane helix</keyword>
<feature type="transmembrane region" description="Helical" evidence="10">
    <location>
        <begin position="275"/>
        <end position="296"/>
    </location>
</feature>
<dbReference type="PANTHER" id="PTHR10906">
    <property type="entry name" value="SECY/SEC61-ALPHA FAMILY MEMBER"/>
    <property type="match status" value="1"/>
</dbReference>
<dbReference type="AlphaFoldDB" id="A0A4Q9VDK7"/>
<reference evidence="12 13" key="1">
    <citation type="submission" date="2019-02" db="EMBL/GenBank/DDBJ databases">
        <title>Siculibacillus lacustris gen. nov., sp. nov., a new rosette-forming bacterium isolated from a freshwater crater lake (Lake St. Ana, Romania).</title>
        <authorList>
            <person name="Felfoldi T."/>
            <person name="Marton Z."/>
            <person name="Szabo A."/>
            <person name="Mentes A."/>
            <person name="Boka K."/>
            <person name="Marialigeti K."/>
            <person name="Mathe I."/>
            <person name="Koncz M."/>
            <person name="Schumann P."/>
            <person name="Toth E."/>
        </authorList>
    </citation>
    <scope>NUCLEOTIDE SEQUENCE [LARGE SCALE GENOMIC DNA]</scope>
    <source>
        <strain evidence="12 13">SA-279</strain>
    </source>
</reference>
<gene>
    <name evidence="10 12" type="primary">secY</name>
    <name evidence="12" type="ORF">EYW49_21705</name>
</gene>
<dbReference type="EMBL" id="SJFN01000054">
    <property type="protein sequence ID" value="TBW32766.1"/>
    <property type="molecule type" value="Genomic_DNA"/>
</dbReference>
<dbReference type="InterPro" id="IPR023201">
    <property type="entry name" value="SecY_dom_sf"/>
</dbReference>
<keyword evidence="13" id="KW-1185">Reference proteome</keyword>
<evidence type="ECO:0000256" key="10">
    <source>
        <dbReference type="HAMAP-Rule" id="MF_01465"/>
    </source>
</evidence>
<keyword evidence="7 10" id="KW-0811">Translocation</keyword>
<evidence type="ECO:0000256" key="6">
    <source>
        <dbReference type="ARBA" id="ARBA00022989"/>
    </source>
</evidence>
<dbReference type="HAMAP" id="MF_01465">
    <property type="entry name" value="SecY"/>
    <property type="match status" value="1"/>
</dbReference>
<keyword evidence="4 10" id="KW-0812">Transmembrane</keyword>
<dbReference type="GO" id="GO:0065002">
    <property type="term" value="P:intracellular protein transmembrane transport"/>
    <property type="evidence" value="ECO:0007669"/>
    <property type="project" value="UniProtKB-UniRule"/>
</dbReference>
<evidence type="ECO:0000256" key="11">
    <source>
        <dbReference type="RuleBase" id="RU004349"/>
    </source>
</evidence>
<keyword evidence="5 10" id="KW-0653">Protein transport</keyword>
<protein>
    <recommendedName>
        <fullName evidence="9 10">Protein translocase subunit SecY</fullName>
    </recommendedName>
</protein>
<evidence type="ECO:0000256" key="8">
    <source>
        <dbReference type="ARBA" id="ARBA00023136"/>
    </source>
</evidence>
<comment type="similarity">
    <text evidence="2 10 11">Belongs to the SecY/SEC61-alpha family.</text>
</comment>
<dbReference type="Pfam" id="PF00344">
    <property type="entry name" value="SecY"/>
    <property type="match status" value="1"/>
</dbReference>
<dbReference type="PROSITE" id="PS00756">
    <property type="entry name" value="SECY_2"/>
    <property type="match status" value="1"/>
</dbReference>
<dbReference type="GO" id="GO:0043952">
    <property type="term" value="P:protein transport by the Sec complex"/>
    <property type="evidence" value="ECO:0007669"/>
    <property type="project" value="UniProtKB-UniRule"/>
</dbReference>
<dbReference type="InterPro" id="IPR002208">
    <property type="entry name" value="SecY/SEC61-alpha"/>
</dbReference>
<keyword evidence="8 10" id="KW-0472">Membrane</keyword>
<evidence type="ECO:0000256" key="7">
    <source>
        <dbReference type="ARBA" id="ARBA00023010"/>
    </source>
</evidence>
<dbReference type="GO" id="GO:0006605">
    <property type="term" value="P:protein targeting"/>
    <property type="evidence" value="ECO:0007669"/>
    <property type="project" value="UniProtKB-UniRule"/>
</dbReference>
<dbReference type="OrthoDB" id="9809248at2"/>
<dbReference type="RefSeq" id="WP_131311721.1">
    <property type="nucleotide sequence ID" value="NZ_SJFN01000054.1"/>
</dbReference>
<dbReference type="InterPro" id="IPR026593">
    <property type="entry name" value="SecY"/>
</dbReference>
<dbReference type="Gene3D" id="1.10.3370.10">
    <property type="entry name" value="SecY subunit domain"/>
    <property type="match status" value="1"/>
</dbReference>
<evidence type="ECO:0000256" key="3">
    <source>
        <dbReference type="ARBA" id="ARBA00022448"/>
    </source>
</evidence>
<evidence type="ECO:0000256" key="1">
    <source>
        <dbReference type="ARBA" id="ARBA00004141"/>
    </source>
</evidence>
<feature type="transmembrane region" description="Helical" evidence="10">
    <location>
        <begin position="79"/>
        <end position="103"/>
    </location>
</feature>
<proteinExistence type="inferred from homology"/>
<organism evidence="12 13">
    <name type="scientific">Siculibacillus lacustris</name>
    <dbReference type="NCBI Taxonomy" id="1549641"/>
    <lineage>
        <taxon>Bacteria</taxon>
        <taxon>Pseudomonadati</taxon>
        <taxon>Pseudomonadota</taxon>
        <taxon>Alphaproteobacteria</taxon>
        <taxon>Hyphomicrobiales</taxon>
        <taxon>Ancalomicrobiaceae</taxon>
        <taxon>Siculibacillus</taxon>
    </lineage>
</organism>
<accession>A0A4Q9VDK7</accession>
<feature type="transmembrane region" description="Helical" evidence="10">
    <location>
        <begin position="214"/>
        <end position="237"/>
    </location>
</feature>
<feature type="transmembrane region" description="Helical" evidence="10">
    <location>
        <begin position="369"/>
        <end position="391"/>
    </location>
</feature>
<feature type="transmembrane region" description="Helical" evidence="10">
    <location>
        <begin position="27"/>
        <end position="45"/>
    </location>
</feature>
<dbReference type="PRINTS" id="PR00303">
    <property type="entry name" value="SECYTRNLCASE"/>
</dbReference>
<comment type="subcellular location">
    <subcellularLocation>
        <location evidence="10">Cell membrane</location>
        <topology evidence="10">Multi-pass membrane protein</topology>
    </subcellularLocation>
    <subcellularLocation>
        <location evidence="1">Membrane</location>
        <topology evidence="1">Multi-pass membrane protein</topology>
    </subcellularLocation>
</comment>
<dbReference type="Proteomes" id="UP000292781">
    <property type="component" value="Unassembled WGS sequence"/>
</dbReference>
<sequence length="443" mass="47594">MASAAEQLAANLNWGAFGKAQELKKRIWFTLGALLVYRLGTYLPLPGIDAAALAKAFSNAQTGIIGLFNMFSGGAVGRMAILALGIMPYISASIIVQLMTTVIPSWEALKKEGESGRKQLNQYTRFLTVALAIFQAYGIAVGLEGGSGIVAAPGMFFRITAVITLVGGTMFLMWLGEQITSRGIGNGTSLIIFAGIVAGLPHAIAGTLELGRQGAISTAAILAIIVVAIVVIGFVVFMERAQRRLLIQYPKRQVGNQIMQGQSSHLPLKLNTAGVIPPIFASSLLLVPATIANFQSGQGPSWVTTITAWLGHGQPLYMLFYAGLMIFFCFFYTAIVFNPTDTADNLKKHGGFIPGIRPGERTAEYIDYVLTRITVAGALYIVVVCLLPEFLISWTGVPFYFGGTSLLIVVSVTMDTVSQIQGHLLAHQYEGLIKRSKLRGGRR</sequence>
<evidence type="ECO:0000256" key="2">
    <source>
        <dbReference type="ARBA" id="ARBA00005751"/>
    </source>
</evidence>
<evidence type="ECO:0000313" key="13">
    <source>
        <dbReference type="Proteomes" id="UP000292781"/>
    </source>
</evidence>
<dbReference type="GO" id="GO:0005886">
    <property type="term" value="C:plasma membrane"/>
    <property type="evidence" value="ECO:0007669"/>
    <property type="project" value="UniProtKB-SubCell"/>
</dbReference>
<feature type="transmembrane region" description="Helical" evidence="10">
    <location>
        <begin position="155"/>
        <end position="175"/>
    </location>
</feature>
<comment type="caution">
    <text evidence="12">The sequence shown here is derived from an EMBL/GenBank/DDBJ whole genome shotgun (WGS) entry which is preliminary data.</text>
</comment>
<keyword evidence="10" id="KW-1003">Cell membrane</keyword>
<evidence type="ECO:0000256" key="9">
    <source>
        <dbReference type="ARBA" id="ARBA00039733"/>
    </source>
</evidence>
<dbReference type="SUPFAM" id="SSF103491">
    <property type="entry name" value="Preprotein translocase SecY subunit"/>
    <property type="match status" value="1"/>
</dbReference>
<dbReference type="InterPro" id="IPR030659">
    <property type="entry name" value="SecY_CS"/>
</dbReference>
<feature type="transmembrane region" description="Helical" evidence="10">
    <location>
        <begin position="397"/>
        <end position="417"/>
    </location>
</feature>
<comment type="subunit">
    <text evidence="10">Component of the Sec protein translocase complex. Heterotrimer consisting of SecY, SecE and SecG subunits. The heterotrimers can form oligomers, although 1 heterotrimer is thought to be able to translocate proteins. Interacts with the ribosome. Interacts with SecDF, and other proteins may be involved. Interacts with SecA.</text>
</comment>
<feature type="transmembrane region" description="Helical" evidence="10">
    <location>
        <begin position="123"/>
        <end position="143"/>
    </location>
</feature>
<feature type="transmembrane region" description="Helical" evidence="10">
    <location>
        <begin position="187"/>
        <end position="208"/>
    </location>
</feature>
<dbReference type="FunFam" id="1.10.3370.10:FF:000001">
    <property type="entry name" value="Preprotein translocase subunit SecY"/>
    <property type="match status" value="1"/>
</dbReference>
<feature type="transmembrane region" description="Helical" evidence="10">
    <location>
        <begin position="316"/>
        <end position="337"/>
    </location>
</feature>
<name>A0A4Q9VDK7_9HYPH</name>
<evidence type="ECO:0000313" key="12">
    <source>
        <dbReference type="EMBL" id="TBW32766.1"/>
    </source>
</evidence>
<dbReference type="PIRSF" id="PIRSF004557">
    <property type="entry name" value="SecY"/>
    <property type="match status" value="1"/>
</dbReference>
<evidence type="ECO:0000256" key="4">
    <source>
        <dbReference type="ARBA" id="ARBA00022692"/>
    </source>
</evidence>
<keyword evidence="3 10" id="KW-0813">Transport</keyword>